<proteinExistence type="predicted"/>
<name>A0AAJ5WRM4_9BACT</name>
<protein>
    <submittedName>
        <fullName evidence="1">Uncharacterized protein</fullName>
    </submittedName>
</protein>
<organism evidence="1 2">
    <name type="scientific">Candidatus Pseudobacter hemicellulosilyticus</name>
    <dbReference type="NCBI Taxonomy" id="3121375"/>
    <lineage>
        <taxon>Bacteria</taxon>
        <taxon>Pseudomonadati</taxon>
        <taxon>Bacteroidota</taxon>
        <taxon>Chitinophagia</taxon>
        <taxon>Chitinophagales</taxon>
        <taxon>Chitinophagaceae</taxon>
        <taxon>Pseudobacter</taxon>
    </lineage>
</organism>
<accession>A0AAJ5WRM4</accession>
<dbReference type="EMBL" id="CP119311">
    <property type="protein sequence ID" value="WEK36911.1"/>
    <property type="molecule type" value="Genomic_DNA"/>
</dbReference>
<reference evidence="1" key="1">
    <citation type="submission" date="2023-03" db="EMBL/GenBank/DDBJ databases">
        <title>Andean soil-derived lignocellulolytic bacterial consortium as a source of novel taxa and putative plastic-active enzymes.</title>
        <authorList>
            <person name="Diaz-Garcia L."/>
            <person name="Chuvochina M."/>
            <person name="Feuerriegel G."/>
            <person name="Bunk B."/>
            <person name="Sproer C."/>
            <person name="Streit W.R."/>
            <person name="Rodriguez L.M."/>
            <person name="Overmann J."/>
            <person name="Jimenez D.J."/>
        </authorList>
    </citation>
    <scope>NUCLEOTIDE SEQUENCE</scope>
    <source>
        <strain evidence="1">MAG 7</strain>
    </source>
</reference>
<dbReference type="AlphaFoldDB" id="A0AAJ5WRM4"/>
<sequence length="90" mass="10190">MKARKNNKAVTETFELMVDGKPVAVKATLYETHTTEARYRVSVNNSPVYIFGWDAHRNRLSVIDSGSAVNNMTERMEEAIGQQLYHKMAA</sequence>
<evidence type="ECO:0000313" key="1">
    <source>
        <dbReference type="EMBL" id="WEK36911.1"/>
    </source>
</evidence>
<dbReference type="Proteomes" id="UP001220610">
    <property type="component" value="Chromosome"/>
</dbReference>
<gene>
    <name evidence="1" type="ORF">P0Y53_05290</name>
</gene>
<evidence type="ECO:0000313" key="2">
    <source>
        <dbReference type="Proteomes" id="UP001220610"/>
    </source>
</evidence>